<name>A0A7G9B306_9FIRM</name>
<dbReference type="PANTHER" id="PTHR43386:SF1">
    <property type="entry name" value="D,D-DIPEPTIDE TRANSPORT SYSTEM PERMEASE PROTEIN DDPC-RELATED"/>
    <property type="match status" value="1"/>
</dbReference>
<dbReference type="GO" id="GO:0055085">
    <property type="term" value="P:transmembrane transport"/>
    <property type="evidence" value="ECO:0007669"/>
    <property type="project" value="InterPro"/>
</dbReference>
<keyword evidence="3" id="KW-1003">Cell membrane</keyword>
<dbReference type="RefSeq" id="WP_187332517.1">
    <property type="nucleotide sequence ID" value="NZ_CP060490.1"/>
</dbReference>
<comment type="similarity">
    <text evidence="7">Belongs to the binding-protein-dependent transport system permease family.</text>
</comment>
<reference evidence="9 10" key="1">
    <citation type="submission" date="2020-08" db="EMBL/GenBank/DDBJ databases">
        <authorList>
            <person name="Liu C."/>
            <person name="Sun Q."/>
        </authorList>
    </citation>
    <scope>NUCLEOTIDE SEQUENCE [LARGE SCALE GENOMIC DNA]</scope>
    <source>
        <strain evidence="9 10">NSJ-62</strain>
    </source>
</reference>
<feature type="transmembrane region" description="Helical" evidence="7">
    <location>
        <begin position="222"/>
        <end position="241"/>
    </location>
</feature>
<feature type="transmembrane region" description="Helical" evidence="7">
    <location>
        <begin position="21"/>
        <end position="40"/>
    </location>
</feature>
<evidence type="ECO:0000313" key="9">
    <source>
        <dbReference type="EMBL" id="QNL43937.1"/>
    </source>
</evidence>
<evidence type="ECO:0000256" key="7">
    <source>
        <dbReference type="RuleBase" id="RU363032"/>
    </source>
</evidence>
<feature type="domain" description="ABC transmembrane type-1" evidence="8">
    <location>
        <begin position="85"/>
        <end position="274"/>
    </location>
</feature>
<dbReference type="InterPro" id="IPR050366">
    <property type="entry name" value="BP-dependent_transpt_permease"/>
</dbReference>
<dbReference type="EMBL" id="CP060490">
    <property type="protein sequence ID" value="QNL43937.1"/>
    <property type="molecule type" value="Genomic_DNA"/>
</dbReference>
<evidence type="ECO:0000256" key="4">
    <source>
        <dbReference type="ARBA" id="ARBA00022692"/>
    </source>
</evidence>
<evidence type="ECO:0000256" key="3">
    <source>
        <dbReference type="ARBA" id="ARBA00022475"/>
    </source>
</evidence>
<sequence>MKKKLKNFWELYKEAGLLAKIGMVVIVLWVIVAICAPLLAPYNPTKVDVANSFIPPSFSEGGSSAHLLGTDEVGRDILSRLIYGSRISLIVAIVAGVLSMVIGTTIGLVAGYFGGKVDTVCMRIVDVMLAFPFMFMALCFMVALGSGLGNIILVLGITGWVPYARTVRAEVLSIRKREFIISSEIVGCSKWRVIRTHVLPNVIDSAIVITTMQMANTILSEAALTFLGMGLPASIPSWGQMISSGRSYIYTSWWLTMIPGIAIFLVSLSINFVGDWIRDARDPRLRGSK</sequence>
<keyword evidence="10" id="KW-1185">Reference proteome</keyword>
<dbReference type="InterPro" id="IPR000515">
    <property type="entry name" value="MetI-like"/>
</dbReference>
<feature type="transmembrane region" description="Helical" evidence="7">
    <location>
        <begin position="87"/>
        <end position="113"/>
    </location>
</feature>
<evidence type="ECO:0000256" key="5">
    <source>
        <dbReference type="ARBA" id="ARBA00022989"/>
    </source>
</evidence>
<dbReference type="Pfam" id="PF12911">
    <property type="entry name" value="OppC_N"/>
    <property type="match status" value="1"/>
</dbReference>
<feature type="transmembrane region" description="Helical" evidence="7">
    <location>
        <begin position="125"/>
        <end position="144"/>
    </location>
</feature>
<evidence type="ECO:0000256" key="2">
    <source>
        <dbReference type="ARBA" id="ARBA00022448"/>
    </source>
</evidence>
<dbReference type="InterPro" id="IPR035906">
    <property type="entry name" value="MetI-like_sf"/>
</dbReference>
<keyword evidence="4 7" id="KW-0812">Transmembrane</keyword>
<dbReference type="InterPro" id="IPR025966">
    <property type="entry name" value="OppC_N"/>
</dbReference>
<dbReference type="PANTHER" id="PTHR43386">
    <property type="entry name" value="OLIGOPEPTIDE TRANSPORT SYSTEM PERMEASE PROTEIN APPC"/>
    <property type="match status" value="1"/>
</dbReference>
<dbReference type="AlphaFoldDB" id="A0A7G9B306"/>
<gene>
    <name evidence="9" type="ORF">H8790_10840</name>
</gene>
<dbReference type="CDD" id="cd06261">
    <property type="entry name" value="TM_PBP2"/>
    <property type="match status" value="1"/>
</dbReference>
<feature type="transmembrane region" description="Helical" evidence="7">
    <location>
        <begin position="150"/>
        <end position="167"/>
    </location>
</feature>
<dbReference type="PROSITE" id="PS50928">
    <property type="entry name" value="ABC_TM1"/>
    <property type="match status" value="1"/>
</dbReference>
<protein>
    <submittedName>
        <fullName evidence="9">ABC transporter permease</fullName>
    </submittedName>
</protein>
<keyword evidence="5 7" id="KW-1133">Transmembrane helix</keyword>
<accession>A0A7G9B306</accession>
<organism evidence="9 10">
    <name type="scientific">Oscillibacter hominis</name>
    <dbReference type="NCBI Taxonomy" id="2763056"/>
    <lineage>
        <taxon>Bacteria</taxon>
        <taxon>Bacillati</taxon>
        <taxon>Bacillota</taxon>
        <taxon>Clostridia</taxon>
        <taxon>Eubacteriales</taxon>
        <taxon>Oscillospiraceae</taxon>
        <taxon>Oscillibacter</taxon>
    </lineage>
</organism>
<comment type="subcellular location">
    <subcellularLocation>
        <location evidence="1 7">Cell membrane</location>
        <topology evidence="1 7">Multi-pass membrane protein</topology>
    </subcellularLocation>
</comment>
<evidence type="ECO:0000259" key="8">
    <source>
        <dbReference type="PROSITE" id="PS50928"/>
    </source>
</evidence>
<dbReference type="SUPFAM" id="SSF161098">
    <property type="entry name" value="MetI-like"/>
    <property type="match status" value="1"/>
</dbReference>
<dbReference type="GO" id="GO:0005886">
    <property type="term" value="C:plasma membrane"/>
    <property type="evidence" value="ECO:0007669"/>
    <property type="project" value="UniProtKB-SubCell"/>
</dbReference>
<dbReference type="KEGG" id="ohi:H8790_10840"/>
<dbReference type="Pfam" id="PF00528">
    <property type="entry name" value="BPD_transp_1"/>
    <property type="match status" value="1"/>
</dbReference>
<keyword evidence="6 7" id="KW-0472">Membrane</keyword>
<evidence type="ECO:0000256" key="1">
    <source>
        <dbReference type="ARBA" id="ARBA00004651"/>
    </source>
</evidence>
<evidence type="ECO:0000256" key="6">
    <source>
        <dbReference type="ARBA" id="ARBA00023136"/>
    </source>
</evidence>
<dbReference type="Proteomes" id="UP000515960">
    <property type="component" value="Chromosome"/>
</dbReference>
<dbReference type="Gene3D" id="1.10.3720.10">
    <property type="entry name" value="MetI-like"/>
    <property type="match status" value="1"/>
</dbReference>
<proteinExistence type="inferred from homology"/>
<keyword evidence="2 7" id="KW-0813">Transport</keyword>
<feature type="transmembrane region" description="Helical" evidence="7">
    <location>
        <begin position="253"/>
        <end position="274"/>
    </location>
</feature>
<evidence type="ECO:0000313" key="10">
    <source>
        <dbReference type="Proteomes" id="UP000515960"/>
    </source>
</evidence>